<dbReference type="OMA" id="YDDDYEC"/>
<protein>
    <submittedName>
        <fullName evidence="1">Uncharacterized protein</fullName>
    </submittedName>
</protein>
<dbReference type="Proteomes" id="UP000688137">
    <property type="component" value="Unassembled WGS sequence"/>
</dbReference>
<accession>A0A8S1NKM7</accession>
<organism evidence="1 2">
    <name type="scientific">Paramecium primaurelia</name>
    <dbReference type="NCBI Taxonomy" id="5886"/>
    <lineage>
        <taxon>Eukaryota</taxon>
        <taxon>Sar</taxon>
        <taxon>Alveolata</taxon>
        <taxon>Ciliophora</taxon>
        <taxon>Intramacronucleata</taxon>
        <taxon>Oligohymenophorea</taxon>
        <taxon>Peniculida</taxon>
        <taxon>Parameciidae</taxon>
        <taxon>Paramecium</taxon>
    </lineage>
</organism>
<gene>
    <name evidence="1" type="ORF">PPRIM_AZ9-3.1.T0840009</name>
</gene>
<comment type="caution">
    <text evidence="1">The sequence shown here is derived from an EMBL/GenBank/DDBJ whole genome shotgun (WGS) entry which is preliminary data.</text>
</comment>
<sequence>MYNQLIEQNAIEQLLNICYDEQPQYDDDYECEINKILQRTITERLKKQKTEISTRLNTISFRTTSKTPTQFRFKTETRSLTKPIRIPARIRNIQPISQKPQGKPTTKSLRDFHHKNQVPLKASIVSLQNSSGFSILNQSEYQHPVLVIQKKSQYIPRFMLKLQKQQQLLNSK</sequence>
<evidence type="ECO:0000313" key="1">
    <source>
        <dbReference type="EMBL" id="CAD8089575.1"/>
    </source>
</evidence>
<keyword evidence="2" id="KW-1185">Reference proteome</keyword>
<name>A0A8S1NKM7_PARPR</name>
<dbReference type="EMBL" id="CAJJDM010000087">
    <property type="protein sequence ID" value="CAD8089575.1"/>
    <property type="molecule type" value="Genomic_DNA"/>
</dbReference>
<dbReference type="AlphaFoldDB" id="A0A8S1NKM7"/>
<reference evidence="1" key="1">
    <citation type="submission" date="2021-01" db="EMBL/GenBank/DDBJ databases">
        <authorList>
            <consortium name="Genoscope - CEA"/>
            <person name="William W."/>
        </authorList>
    </citation>
    <scope>NUCLEOTIDE SEQUENCE</scope>
</reference>
<evidence type="ECO:0000313" key="2">
    <source>
        <dbReference type="Proteomes" id="UP000688137"/>
    </source>
</evidence>
<proteinExistence type="predicted"/>